<dbReference type="EMBL" id="OC007455">
    <property type="protein sequence ID" value="CAD7266695.1"/>
    <property type="molecule type" value="Genomic_DNA"/>
</dbReference>
<reference evidence="4" key="1">
    <citation type="submission" date="2020-11" db="EMBL/GenBank/DDBJ databases">
        <authorList>
            <person name="Tran Van P."/>
        </authorList>
    </citation>
    <scope>NUCLEOTIDE SEQUENCE</scope>
</reference>
<evidence type="ECO:0000256" key="1">
    <source>
        <dbReference type="ARBA" id="ARBA00005771"/>
    </source>
</evidence>
<accession>A0A7R9B5C8</accession>
<gene>
    <name evidence="4" type="ORF">TSIB3V08_LOCUS10710</name>
</gene>
<comment type="similarity">
    <text evidence="1">Belongs to the sulfotransferase 1 family.</text>
</comment>
<proteinExistence type="inferred from homology"/>
<name>A0A7R9B5C8_TIMSH</name>
<sequence>MALEAMKEFPLEIRDVDPELNKQLLQDFDGERTGWVQVGPEGYLFPSSYKIHGPRIYNLKVRPDDTWIVTFPRSGTTLSQEMIWLIANQMDFETASNVALVRRFTFLEVCLFVNDKLMDEYRARYHSEPEKLAMIDNLCALTYEVIDVTPSPRFIKTHLPFSLLPPDLLESGAKKGN</sequence>
<dbReference type="InterPro" id="IPR000863">
    <property type="entry name" value="Sulfotransferase_dom"/>
</dbReference>
<feature type="domain" description="Sulfotransferase" evidence="3">
    <location>
        <begin position="63"/>
        <end position="174"/>
    </location>
</feature>
<dbReference type="InterPro" id="IPR027417">
    <property type="entry name" value="P-loop_NTPase"/>
</dbReference>
<dbReference type="SUPFAM" id="SSF52540">
    <property type="entry name" value="P-loop containing nucleoside triphosphate hydrolases"/>
    <property type="match status" value="1"/>
</dbReference>
<evidence type="ECO:0000256" key="2">
    <source>
        <dbReference type="ARBA" id="ARBA00022679"/>
    </source>
</evidence>
<dbReference type="Pfam" id="PF00685">
    <property type="entry name" value="Sulfotransfer_1"/>
    <property type="match status" value="1"/>
</dbReference>
<dbReference type="PANTHER" id="PTHR11783">
    <property type="entry name" value="SULFOTRANSFERASE SULT"/>
    <property type="match status" value="1"/>
</dbReference>
<evidence type="ECO:0000313" key="4">
    <source>
        <dbReference type="EMBL" id="CAD7266695.1"/>
    </source>
</evidence>
<protein>
    <recommendedName>
        <fullName evidence="3">Sulfotransferase domain-containing protein</fullName>
    </recommendedName>
</protein>
<dbReference type="GO" id="GO:0008146">
    <property type="term" value="F:sulfotransferase activity"/>
    <property type="evidence" value="ECO:0007669"/>
    <property type="project" value="InterPro"/>
</dbReference>
<dbReference type="AlphaFoldDB" id="A0A7R9B5C8"/>
<keyword evidence="2" id="KW-0808">Transferase</keyword>
<evidence type="ECO:0000259" key="3">
    <source>
        <dbReference type="Pfam" id="PF00685"/>
    </source>
</evidence>
<dbReference type="Gene3D" id="3.40.50.300">
    <property type="entry name" value="P-loop containing nucleotide triphosphate hydrolases"/>
    <property type="match status" value="1"/>
</dbReference>
<organism evidence="4">
    <name type="scientific">Timema shepardi</name>
    <name type="common">Walking stick</name>
    <dbReference type="NCBI Taxonomy" id="629360"/>
    <lineage>
        <taxon>Eukaryota</taxon>
        <taxon>Metazoa</taxon>
        <taxon>Ecdysozoa</taxon>
        <taxon>Arthropoda</taxon>
        <taxon>Hexapoda</taxon>
        <taxon>Insecta</taxon>
        <taxon>Pterygota</taxon>
        <taxon>Neoptera</taxon>
        <taxon>Polyneoptera</taxon>
        <taxon>Phasmatodea</taxon>
        <taxon>Timematodea</taxon>
        <taxon>Timematoidea</taxon>
        <taxon>Timematidae</taxon>
        <taxon>Timema</taxon>
    </lineage>
</organism>